<dbReference type="RefSeq" id="WP_227119346.1">
    <property type="nucleotide sequence ID" value="NZ_LT598928.1"/>
</dbReference>
<proteinExistence type="inferred from homology"/>
<evidence type="ECO:0000259" key="3">
    <source>
        <dbReference type="Pfam" id="PF08338"/>
    </source>
</evidence>
<dbReference type="AlphaFoldDB" id="A0A212JMC4"/>
<dbReference type="Pfam" id="PF08338">
    <property type="entry name" value="DUF1731"/>
    <property type="match status" value="1"/>
</dbReference>
<dbReference type="Pfam" id="PF01370">
    <property type="entry name" value="Epimerase"/>
    <property type="match status" value="1"/>
</dbReference>
<feature type="domain" description="NAD-dependent epimerase/dehydratase" evidence="2">
    <location>
        <begin position="3"/>
        <end position="236"/>
    </location>
</feature>
<dbReference type="PANTHER" id="PTHR11092:SF0">
    <property type="entry name" value="EPIMERASE FAMILY PROTEIN SDR39U1"/>
    <property type="match status" value="1"/>
</dbReference>
<dbReference type="SUPFAM" id="SSF51735">
    <property type="entry name" value="NAD(P)-binding Rossmann-fold domains"/>
    <property type="match status" value="1"/>
</dbReference>
<dbReference type="InterPro" id="IPR010099">
    <property type="entry name" value="SDR39U1"/>
</dbReference>
<dbReference type="InterPro" id="IPR036291">
    <property type="entry name" value="NAD(P)-bd_dom_sf"/>
</dbReference>
<evidence type="ECO:0000313" key="4">
    <source>
        <dbReference type="EMBL" id="SBW00455.1"/>
    </source>
</evidence>
<dbReference type="Gene3D" id="3.40.50.720">
    <property type="entry name" value="NAD(P)-binding Rossmann-like Domain"/>
    <property type="match status" value="1"/>
</dbReference>
<dbReference type="PANTHER" id="PTHR11092">
    <property type="entry name" value="SUGAR NUCLEOTIDE EPIMERASE RELATED"/>
    <property type="match status" value="1"/>
</dbReference>
<reference evidence="4" key="1">
    <citation type="submission" date="2016-04" db="EMBL/GenBank/DDBJ databases">
        <authorList>
            <person name="Evans L.H."/>
            <person name="Alamgir A."/>
            <person name="Owens N."/>
            <person name="Weber N.D."/>
            <person name="Virtaneva K."/>
            <person name="Barbian K."/>
            <person name="Babar A."/>
            <person name="Rosenke K."/>
        </authorList>
    </citation>
    <scope>NUCLEOTIDE SEQUENCE</scope>
    <source>
        <strain evidence="4">92-2</strain>
    </source>
</reference>
<gene>
    <name evidence="4" type="ORF">KM92DES2_11360</name>
</gene>
<evidence type="ECO:0008006" key="5">
    <source>
        <dbReference type="Google" id="ProtNLM"/>
    </source>
</evidence>
<dbReference type="InterPro" id="IPR001509">
    <property type="entry name" value="Epimerase_deHydtase"/>
</dbReference>
<dbReference type="InterPro" id="IPR013549">
    <property type="entry name" value="DUF1731"/>
</dbReference>
<comment type="similarity">
    <text evidence="1">Belongs to the NAD(P)-dependent epimerase/dehydratase family. SDR39U1 subfamily.</text>
</comment>
<dbReference type="NCBIfam" id="TIGR01777">
    <property type="entry name" value="yfcH"/>
    <property type="match status" value="1"/>
</dbReference>
<evidence type="ECO:0000256" key="1">
    <source>
        <dbReference type="ARBA" id="ARBA00009353"/>
    </source>
</evidence>
<feature type="domain" description="DUF1731" evidence="3">
    <location>
        <begin position="262"/>
        <end position="308"/>
    </location>
</feature>
<dbReference type="EMBL" id="FLUP01000001">
    <property type="protein sequence ID" value="SBW00455.1"/>
    <property type="molecule type" value="Genomic_DNA"/>
</dbReference>
<evidence type="ECO:0000259" key="2">
    <source>
        <dbReference type="Pfam" id="PF01370"/>
    </source>
</evidence>
<organism evidence="4">
    <name type="scientific">uncultured Desulfovibrio sp</name>
    <dbReference type="NCBI Taxonomy" id="167968"/>
    <lineage>
        <taxon>Bacteria</taxon>
        <taxon>Pseudomonadati</taxon>
        <taxon>Thermodesulfobacteriota</taxon>
        <taxon>Desulfovibrionia</taxon>
        <taxon>Desulfovibrionales</taxon>
        <taxon>Desulfovibrionaceae</taxon>
        <taxon>Desulfovibrio</taxon>
        <taxon>environmental samples</taxon>
    </lineage>
</organism>
<protein>
    <recommendedName>
        <fullName evidence="5">TIGR01777 family protein</fullName>
    </recommendedName>
</protein>
<sequence>MHVLILGGTGFVGRYMATALMRQGLTVSVVSRRAGKDGNGPRRVVWNGWDGAALAGLLDGIDAIINLQGENIGGGRWTPERKQAIVNSRVETGQALCVALRLRKEQSQQAPATLLQASASGYYGLWQNSAPPCDEGAPSGTGFLAETCRLWEQSTVPVEAMGIRRCVLRFAPVLGKKADGTPGGFLERMLPPFRMFMGGPLGSGKQPFCWTHLEDVTGAAALLLQRPDLAGTFNICAPRTPSMSEFTRALGKACGKPSWLPVPAAILRLMLGQMADELLLAGQNPVPARLQAAGYAFHQPDLESALRSVLL</sequence>
<accession>A0A212JMC4</accession>
<name>A0A212JMC4_9BACT</name>